<evidence type="ECO:0000313" key="2">
    <source>
        <dbReference type="Proteomes" id="UP001501094"/>
    </source>
</evidence>
<gene>
    <name evidence="1" type="ORF">GCM10009751_11780</name>
</gene>
<comment type="caution">
    <text evidence="1">The sequence shown here is derived from an EMBL/GenBank/DDBJ whole genome shotgun (WGS) entry which is preliminary data.</text>
</comment>
<name>A0ABN2N912_9MICO</name>
<dbReference type="Pfam" id="PF12982">
    <property type="entry name" value="DUF3866"/>
    <property type="match status" value="1"/>
</dbReference>
<organism evidence="1 2">
    <name type="scientific">Myceligenerans crystallogenes</name>
    <dbReference type="NCBI Taxonomy" id="316335"/>
    <lineage>
        <taxon>Bacteria</taxon>
        <taxon>Bacillati</taxon>
        <taxon>Actinomycetota</taxon>
        <taxon>Actinomycetes</taxon>
        <taxon>Micrococcales</taxon>
        <taxon>Promicromonosporaceae</taxon>
        <taxon>Myceligenerans</taxon>
    </lineage>
</organism>
<dbReference type="Proteomes" id="UP001501094">
    <property type="component" value="Unassembled WGS sequence"/>
</dbReference>
<dbReference type="InterPro" id="IPR024479">
    <property type="entry name" value="DUF3866"/>
</dbReference>
<sequence length="413" mass="42282">MITWRIGTVLSTGKQWRGATELTVSLDRPLPGDPQDATTTAGTTEVRALAYTQLTGDPQPGDALLLNVSALARGLGTGGYALVVGPATRPGETLADLPPDPAATPGHLVKARYTPLQAMVLGADEQESPHHQILAGADTLDGLPVVVADLHSALPAVIAGARHAATRTGRPAPRIAYVMTDGGALPAAFSRTVAALRESGWLHTCITTGQTYGGDLETVTVHTGLLTARHVTDADLAVVVQGPGNLGTGTRWGYSGVAAGEALNATATLGGRPIASLRVSGADPRARHRGISHHSLTAYGRVALAPADIPVPAPTPAVETRPGWGADLTARLHAQATTLGRPAHTTHTLSDDADGARGTGRHRLVDVPADEALLATLRTSPAALRTMGRGLDEDPASFLSAAVAGVHAQGLLA</sequence>
<evidence type="ECO:0000313" key="1">
    <source>
        <dbReference type="EMBL" id="GAA1856268.1"/>
    </source>
</evidence>
<keyword evidence="2" id="KW-1185">Reference proteome</keyword>
<proteinExistence type="predicted"/>
<protein>
    <submittedName>
        <fullName evidence="1">DUF3866 family protein</fullName>
    </submittedName>
</protein>
<dbReference type="RefSeq" id="WP_344100534.1">
    <property type="nucleotide sequence ID" value="NZ_BAAANL010000002.1"/>
</dbReference>
<reference evidence="1 2" key="1">
    <citation type="journal article" date="2019" name="Int. J. Syst. Evol. Microbiol.">
        <title>The Global Catalogue of Microorganisms (GCM) 10K type strain sequencing project: providing services to taxonomists for standard genome sequencing and annotation.</title>
        <authorList>
            <consortium name="The Broad Institute Genomics Platform"/>
            <consortium name="The Broad Institute Genome Sequencing Center for Infectious Disease"/>
            <person name="Wu L."/>
            <person name="Ma J."/>
        </authorList>
    </citation>
    <scope>NUCLEOTIDE SEQUENCE [LARGE SCALE GENOMIC DNA]</scope>
    <source>
        <strain evidence="1 2">JCM 14326</strain>
    </source>
</reference>
<accession>A0ABN2N912</accession>
<dbReference type="EMBL" id="BAAANL010000002">
    <property type="protein sequence ID" value="GAA1856268.1"/>
    <property type="molecule type" value="Genomic_DNA"/>
</dbReference>